<dbReference type="AlphaFoldDB" id="A0A9P6HML8"/>
<dbReference type="CDD" id="cd02869">
    <property type="entry name" value="PseudoU_synth_RluA_like"/>
    <property type="match status" value="1"/>
</dbReference>
<dbReference type="PANTHER" id="PTHR21600:SF87">
    <property type="entry name" value="RNA PSEUDOURIDYLATE SYNTHASE DOMAIN-CONTAINING PROTEIN 1"/>
    <property type="match status" value="1"/>
</dbReference>
<dbReference type="PANTHER" id="PTHR21600">
    <property type="entry name" value="MITOCHONDRIAL RNA PSEUDOURIDINE SYNTHASE"/>
    <property type="match status" value="1"/>
</dbReference>
<reference evidence="3" key="1">
    <citation type="journal article" date="2020" name="Nat. Commun.">
        <title>Large-scale genome sequencing of mycorrhizal fungi provides insights into the early evolution of symbiotic traits.</title>
        <authorList>
            <person name="Miyauchi S."/>
            <person name="Kiss E."/>
            <person name="Kuo A."/>
            <person name="Drula E."/>
            <person name="Kohler A."/>
            <person name="Sanchez-Garcia M."/>
            <person name="Morin E."/>
            <person name="Andreopoulos B."/>
            <person name="Barry K.W."/>
            <person name="Bonito G."/>
            <person name="Buee M."/>
            <person name="Carver A."/>
            <person name="Chen C."/>
            <person name="Cichocki N."/>
            <person name="Clum A."/>
            <person name="Culley D."/>
            <person name="Crous P.W."/>
            <person name="Fauchery L."/>
            <person name="Girlanda M."/>
            <person name="Hayes R.D."/>
            <person name="Keri Z."/>
            <person name="LaButti K."/>
            <person name="Lipzen A."/>
            <person name="Lombard V."/>
            <person name="Magnuson J."/>
            <person name="Maillard F."/>
            <person name="Murat C."/>
            <person name="Nolan M."/>
            <person name="Ohm R.A."/>
            <person name="Pangilinan J."/>
            <person name="Pereira M.F."/>
            <person name="Perotto S."/>
            <person name="Peter M."/>
            <person name="Pfister S."/>
            <person name="Riley R."/>
            <person name="Sitrit Y."/>
            <person name="Stielow J.B."/>
            <person name="Szollosi G."/>
            <person name="Zifcakova L."/>
            <person name="Stursova M."/>
            <person name="Spatafora J.W."/>
            <person name="Tedersoo L."/>
            <person name="Vaario L.M."/>
            <person name="Yamada A."/>
            <person name="Yan M."/>
            <person name="Wang P."/>
            <person name="Xu J."/>
            <person name="Bruns T."/>
            <person name="Baldrian P."/>
            <person name="Vilgalys R."/>
            <person name="Dunand C."/>
            <person name="Henrissat B."/>
            <person name="Grigoriev I.V."/>
            <person name="Hibbett D."/>
            <person name="Nagy L.G."/>
            <person name="Martin F.M."/>
        </authorList>
    </citation>
    <scope>NUCLEOTIDE SEQUENCE</scope>
    <source>
        <strain evidence="3">UH-Tt-Lm1</strain>
    </source>
</reference>
<accession>A0A9P6HML8</accession>
<dbReference type="InterPro" id="IPR050188">
    <property type="entry name" value="RluA_PseudoU_synthase"/>
</dbReference>
<dbReference type="PROSITE" id="PS01129">
    <property type="entry name" value="PSI_RLU"/>
    <property type="match status" value="1"/>
</dbReference>
<sequence>MISSIASTSSFPAEVKLRCQLVEDPWPVHRLDKDTTGALLLARSRLKARELQLQFKERQIKKSYLALVRAGRDVFPDTSGSIRNVLAYDLDGRFQKVVPVRTNAGKRKDTSRGGGVGKSVETVTRWRLLWSSTKAPVSLLSLELETGSKHQLRVHLSEVLNAPILGDPLYSGSHRSYNPADIGIQRGPLYLHSSHISFHNYRQSGPRKRFRVGVTAPLPPYFIRACRKLGIPLTDETIDGGVTIDDVRQDPEVLRKGGGVENGMRWLL</sequence>
<keyword evidence="4" id="KW-1185">Reference proteome</keyword>
<evidence type="ECO:0000313" key="3">
    <source>
        <dbReference type="EMBL" id="KAF9789580.1"/>
    </source>
</evidence>
<protein>
    <submittedName>
        <fullName evidence="3">Pseudouridine synthase</fullName>
    </submittedName>
</protein>
<dbReference type="GO" id="GO:0000455">
    <property type="term" value="P:enzyme-directed rRNA pseudouridine synthesis"/>
    <property type="evidence" value="ECO:0007669"/>
    <property type="project" value="TreeGrafter"/>
</dbReference>
<reference evidence="3" key="2">
    <citation type="submission" date="2020-11" db="EMBL/GenBank/DDBJ databases">
        <authorList>
            <consortium name="DOE Joint Genome Institute"/>
            <person name="Kuo A."/>
            <person name="Miyauchi S."/>
            <person name="Kiss E."/>
            <person name="Drula E."/>
            <person name="Kohler A."/>
            <person name="Sanchez-Garcia M."/>
            <person name="Andreopoulos B."/>
            <person name="Barry K.W."/>
            <person name="Bonito G."/>
            <person name="Buee M."/>
            <person name="Carver A."/>
            <person name="Chen C."/>
            <person name="Cichocki N."/>
            <person name="Clum A."/>
            <person name="Culley D."/>
            <person name="Crous P.W."/>
            <person name="Fauchery L."/>
            <person name="Girlanda M."/>
            <person name="Hayes R."/>
            <person name="Keri Z."/>
            <person name="Labutti K."/>
            <person name="Lipzen A."/>
            <person name="Lombard V."/>
            <person name="Magnuson J."/>
            <person name="Maillard F."/>
            <person name="Morin E."/>
            <person name="Murat C."/>
            <person name="Nolan M."/>
            <person name="Ohm R."/>
            <person name="Pangilinan J."/>
            <person name="Pereira M."/>
            <person name="Perotto S."/>
            <person name="Peter M."/>
            <person name="Riley R."/>
            <person name="Sitrit Y."/>
            <person name="Stielow B."/>
            <person name="Szollosi G."/>
            <person name="Zifcakova L."/>
            <person name="Stursova M."/>
            <person name="Spatafora J.W."/>
            <person name="Tedersoo L."/>
            <person name="Vaario L.-M."/>
            <person name="Yamada A."/>
            <person name="Yan M."/>
            <person name="Wang P."/>
            <person name="Xu J."/>
            <person name="Bruns T."/>
            <person name="Baldrian P."/>
            <person name="Vilgalys R."/>
            <person name="Henrissat B."/>
            <person name="Grigoriev I.V."/>
            <person name="Hibbett D."/>
            <person name="Nagy L.G."/>
            <person name="Martin F.M."/>
        </authorList>
    </citation>
    <scope>NUCLEOTIDE SEQUENCE</scope>
    <source>
        <strain evidence="3">UH-Tt-Lm1</strain>
    </source>
</reference>
<organism evidence="3 4">
    <name type="scientific">Thelephora terrestris</name>
    <dbReference type="NCBI Taxonomy" id="56493"/>
    <lineage>
        <taxon>Eukaryota</taxon>
        <taxon>Fungi</taxon>
        <taxon>Dikarya</taxon>
        <taxon>Basidiomycota</taxon>
        <taxon>Agaricomycotina</taxon>
        <taxon>Agaricomycetes</taxon>
        <taxon>Thelephorales</taxon>
        <taxon>Thelephoraceae</taxon>
        <taxon>Thelephora</taxon>
    </lineage>
</organism>
<dbReference type="Pfam" id="PF00849">
    <property type="entry name" value="PseudoU_synth_2"/>
    <property type="match status" value="1"/>
</dbReference>
<comment type="similarity">
    <text evidence="1">Belongs to the pseudouridine synthase RluA family.</text>
</comment>
<dbReference type="Proteomes" id="UP000736335">
    <property type="component" value="Unassembled WGS sequence"/>
</dbReference>
<dbReference type="InterPro" id="IPR006145">
    <property type="entry name" value="PsdUridine_synth_RsuA/RluA"/>
</dbReference>
<proteinExistence type="inferred from homology"/>
<dbReference type="OrthoDB" id="428658at2759"/>
<evidence type="ECO:0000313" key="4">
    <source>
        <dbReference type="Proteomes" id="UP000736335"/>
    </source>
</evidence>
<dbReference type="GO" id="GO:0009982">
    <property type="term" value="F:pseudouridine synthase activity"/>
    <property type="evidence" value="ECO:0007669"/>
    <property type="project" value="InterPro"/>
</dbReference>
<name>A0A9P6HML8_9AGAM</name>
<dbReference type="SUPFAM" id="SSF55120">
    <property type="entry name" value="Pseudouridine synthase"/>
    <property type="match status" value="1"/>
</dbReference>
<comment type="caution">
    <text evidence="3">The sequence shown here is derived from an EMBL/GenBank/DDBJ whole genome shotgun (WGS) entry which is preliminary data.</text>
</comment>
<dbReference type="Gene3D" id="3.30.2350.10">
    <property type="entry name" value="Pseudouridine synthase"/>
    <property type="match status" value="1"/>
</dbReference>
<gene>
    <name evidence="3" type="ORF">BJ322DRAFT_1043086</name>
</gene>
<dbReference type="InterPro" id="IPR020103">
    <property type="entry name" value="PsdUridine_synth_cat_dom_sf"/>
</dbReference>
<dbReference type="GO" id="GO:0003723">
    <property type="term" value="F:RNA binding"/>
    <property type="evidence" value="ECO:0007669"/>
    <property type="project" value="InterPro"/>
</dbReference>
<evidence type="ECO:0000256" key="1">
    <source>
        <dbReference type="ARBA" id="ARBA00010876"/>
    </source>
</evidence>
<evidence type="ECO:0000259" key="2">
    <source>
        <dbReference type="Pfam" id="PF00849"/>
    </source>
</evidence>
<dbReference type="EMBL" id="WIUZ02000003">
    <property type="protein sequence ID" value="KAF9789580.1"/>
    <property type="molecule type" value="Genomic_DNA"/>
</dbReference>
<dbReference type="InterPro" id="IPR006224">
    <property type="entry name" value="PsdUridine_synth_RluA-like_CS"/>
</dbReference>
<feature type="domain" description="Pseudouridine synthase RsuA/RluA-like" evidence="2">
    <location>
        <begin position="16"/>
        <end position="157"/>
    </location>
</feature>